<dbReference type="AlphaFoldDB" id="A0A438DYQ9"/>
<accession>A0A438DYQ9</accession>
<evidence type="ECO:0000256" key="3">
    <source>
        <dbReference type="SAM" id="MobiDB-lite"/>
    </source>
</evidence>
<gene>
    <name evidence="5" type="primary">NCS1_3</name>
    <name evidence="5" type="ORF">CK203_079186</name>
</gene>
<protein>
    <submittedName>
        <fullName evidence="5">S-norcoclaurine synthase 1</fullName>
    </submittedName>
</protein>
<feature type="region of interest" description="Disordered" evidence="3">
    <location>
        <begin position="8"/>
        <end position="37"/>
    </location>
</feature>
<feature type="domain" description="Isopenicillin N synthase-like Fe(2+) 2OG dioxygenase" evidence="4">
    <location>
        <begin position="153"/>
        <end position="192"/>
    </location>
</feature>
<dbReference type="InterPro" id="IPR050295">
    <property type="entry name" value="Plant_2OG-oxidoreductases"/>
</dbReference>
<comment type="caution">
    <text evidence="5">The sequence shown here is derived from an EMBL/GenBank/DDBJ whole genome shotgun (WGS) entry which is preliminary data.</text>
</comment>
<evidence type="ECO:0000256" key="1">
    <source>
        <dbReference type="ARBA" id="ARBA00022723"/>
    </source>
</evidence>
<dbReference type="Gene3D" id="2.60.120.330">
    <property type="entry name" value="B-lactam Antibiotic, Isopenicillin N Synthase, Chain"/>
    <property type="match status" value="1"/>
</dbReference>
<dbReference type="GO" id="GO:0046872">
    <property type="term" value="F:metal ion binding"/>
    <property type="evidence" value="ECO:0007669"/>
    <property type="project" value="UniProtKB-KW"/>
</dbReference>
<evidence type="ECO:0000313" key="6">
    <source>
        <dbReference type="Proteomes" id="UP000288805"/>
    </source>
</evidence>
<feature type="region of interest" description="Disordered" evidence="3">
    <location>
        <begin position="76"/>
        <end position="95"/>
    </location>
</feature>
<reference evidence="5 6" key="1">
    <citation type="journal article" date="2018" name="PLoS Genet.">
        <title>Population sequencing reveals clonal diversity and ancestral inbreeding in the grapevine cultivar Chardonnay.</title>
        <authorList>
            <person name="Roach M.J."/>
            <person name="Johnson D.L."/>
            <person name="Bohlmann J."/>
            <person name="van Vuuren H.J."/>
            <person name="Jones S.J."/>
            <person name="Pretorius I.S."/>
            <person name="Schmidt S.A."/>
            <person name="Borneman A.R."/>
        </authorList>
    </citation>
    <scope>NUCLEOTIDE SEQUENCE [LARGE SCALE GENOMIC DNA]</scope>
    <source>
        <strain evidence="6">cv. Chardonnay</strain>
        <tissue evidence="5">Leaf</tissue>
    </source>
</reference>
<organism evidence="5 6">
    <name type="scientific">Vitis vinifera</name>
    <name type="common">Grape</name>
    <dbReference type="NCBI Taxonomy" id="29760"/>
    <lineage>
        <taxon>Eukaryota</taxon>
        <taxon>Viridiplantae</taxon>
        <taxon>Streptophyta</taxon>
        <taxon>Embryophyta</taxon>
        <taxon>Tracheophyta</taxon>
        <taxon>Spermatophyta</taxon>
        <taxon>Magnoliopsida</taxon>
        <taxon>eudicotyledons</taxon>
        <taxon>Gunneridae</taxon>
        <taxon>Pentapetalae</taxon>
        <taxon>rosids</taxon>
        <taxon>Vitales</taxon>
        <taxon>Vitaceae</taxon>
        <taxon>Viteae</taxon>
        <taxon>Vitis</taxon>
    </lineage>
</organism>
<dbReference type="InterPro" id="IPR044861">
    <property type="entry name" value="IPNS-like_FE2OG_OXY"/>
</dbReference>
<evidence type="ECO:0000259" key="4">
    <source>
        <dbReference type="Pfam" id="PF03171"/>
    </source>
</evidence>
<keyword evidence="1" id="KW-0479">Metal-binding</keyword>
<sequence length="242" mass="26882">MKYVWIEESPNTASDCGVAPPKKGDGLRSRRGNTRKVEEPLPKARAGIGVEKKLGWRTREVGMLVGVRRGWRRRRVAGKGLTRPHAPARETQSPTGKLRVAGAWMVFWFRCLHKSWRSPPGAPSGMVGVGKDVAGSSPKKFAGTTILELPHKRLLSSISKQIMSNGEYKSIEHRAVVNPEKERLSIAAFHSPDHRTMIGPLPDLTKENSANYKTTSHDDFLRIVVTRKLDGKSLLGQMKFAD</sequence>
<proteinExistence type="predicted"/>
<dbReference type="Pfam" id="PF03171">
    <property type="entry name" value="2OG-FeII_Oxy"/>
    <property type="match status" value="1"/>
</dbReference>
<evidence type="ECO:0000256" key="2">
    <source>
        <dbReference type="ARBA" id="ARBA00023004"/>
    </source>
</evidence>
<dbReference type="SUPFAM" id="SSF51197">
    <property type="entry name" value="Clavaminate synthase-like"/>
    <property type="match status" value="1"/>
</dbReference>
<dbReference type="Proteomes" id="UP000288805">
    <property type="component" value="Unassembled WGS sequence"/>
</dbReference>
<name>A0A438DYQ9_VITVI</name>
<keyword evidence="2" id="KW-0408">Iron</keyword>
<dbReference type="PANTHER" id="PTHR47991">
    <property type="entry name" value="OXOGLUTARATE/IRON-DEPENDENT DIOXYGENASE"/>
    <property type="match status" value="1"/>
</dbReference>
<dbReference type="EMBL" id="QGNW01001456">
    <property type="protein sequence ID" value="RVW40656.1"/>
    <property type="molecule type" value="Genomic_DNA"/>
</dbReference>
<evidence type="ECO:0000313" key="5">
    <source>
        <dbReference type="EMBL" id="RVW40656.1"/>
    </source>
</evidence>
<dbReference type="InterPro" id="IPR027443">
    <property type="entry name" value="IPNS-like_sf"/>
</dbReference>